<evidence type="ECO:0000259" key="11">
    <source>
        <dbReference type="PROSITE" id="PS51186"/>
    </source>
</evidence>
<dbReference type="GO" id="GO:0003677">
    <property type="term" value="F:DNA binding"/>
    <property type="evidence" value="ECO:0007669"/>
    <property type="project" value="UniProtKB-KW"/>
</dbReference>
<evidence type="ECO:0000256" key="9">
    <source>
        <dbReference type="SAM" id="Phobius"/>
    </source>
</evidence>
<dbReference type="Pfam" id="PF00583">
    <property type="entry name" value="Acetyltransf_1"/>
    <property type="match status" value="1"/>
</dbReference>
<dbReference type="Gene3D" id="3.40.630.30">
    <property type="match status" value="1"/>
</dbReference>
<dbReference type="SUPFAM" id="SSF55729">
    <property type="entry name" value="Acyl-CoA N-acyltransferases (Nat)"/>
    <property type="match status" value="1"/>
</dbReference>
<feature type="compositionally biased region" description="Polar residues" evidence="8">
    <location>
        <begin position="108"/>
        <end position="151"/>
    </location>
</feature>
<dbReference type="EMBL" id="AFQF01001883">
    <property type="protein sequence ID" value="EGU83257.1"/>
    <property type="molecule type" value="Genomic_DNA"/>
</dbReference>
<keyword evidence="6" id="KW-0539">Nucleus</keyword>
<gene>
    <name evidence="12" type="ORF">FOXB_06257</name>
</gene>
<evidence type="ECO:0000256" key="3">
    <source>
        <dbReference type="ARBA" id="ARBA00023015"/>
    </source>
</evidence>
<dbReference type="GO" id="GO:0005634">
    <property type="term" value="C:nucleus"/>
    <property type="evidence" value="ECO:0007669"/>
    <property type="project" value="UniProtKB-SubCell"/>
</dbReference>
<feature type="domain" description="Zn(2)-C6 fungal-type" evidence="10">
    <location>
        <begin position="6"/>
        <end position="38"/>
    </location>
</feature>
<dbReference type="OrthoDB" id="4116913at2759"/>
<accession>F9FIM8</accession>
<dbReference type="PANTHER" id="PTHR46910">
    <property type="entry name" value="TRANSCRIPTION FACTOR PDR1"/>
    <property type="match status" value="1"/>
</dbReference>
<dbReference type="PROSITE" id="PS00463">
    <property type="entry name" value="ZN2_CY6_FUNGAL_1"/>
    <property type="match status" value="1"/>
</dbReference>
<evidence type="ECO:0000259" key="10">
    <source>
        <dbReference type="PROSITE" id="PS50048"/>
    </source>
</evidence>
<dbReference type="GO" id="GO:0000981">
    <property type="term" value="F:DNA-binding transcription factor activity, RNA polymerase II-specific"/>
    <property type="evidence" value="ECO:0007669"/>
    <property type="project" value="InterPro"/>
</dbReference>
<feature type="coiled-coil region" evidence="7">
    <location>
        <begin position="473"/>
        <end position="500"/>
    </location>
</feature>
<dbReference type="Pfam" id="PF04082">
    <property type="entry name" value="Fungal_trans"/>
    <property type="match status" value="1"/>
</dbReference>
<evidence type="ECO:0000256" key="8">
    <source>
        <dbReference type="SAM" id="MobiDB-lite"/>
    </source>
</evidence>
<keyword evidence="7" id="KW-0175">Coiled coil</keyword>
<dbReference type="CDD" id="cd00067">
    <property type="entry name" value="GAL4"/>
    <property type="match status" value="1"/>
</dbReference>
<dbReference type="InterPro" id="IPR007219">
    <property type="entry name" value="XnlR_reg_dom"/>
</dbReference>
<keyword evidence="4" id="KW-0238">DNA-binding</keyword>
<comment type="subcellular location">
    <subcellularLocation>
        <location evidence="1">Nucleus</location>
    </subcellularLocation>
</comment>
<feature type="compositionally biased region" description="Polar residues" evidence="8">
    <location>
        <begin position="74"/>
        <end position="95"/>
    </location>
</feature>
<evidence type="ECO:0000256" key="4">
    <source>
        <dbReference type="ARBA" id="ARBA00023125"/>
    </source>
</evidence>
<dbReference type="SUPFAM" id="SSF57701">
    <property type="entry name" value="Zn2/Cys6 DNA-binding domain"/>
    <property type="match status" value="1"/>
</dbReference>
<evidence type="ECO:0000256" key="6">
    <source>
        <dbReference type="ARBA" id="ARBA00023242"/>
    </source>
</evidence>
<reference evidence="12" key="1">
    <citation type="journal article" date="2012" name="Mol. Plant Microbe Interact.">
        <title>A highly conserved effector in Fusarium oxysporum is required for full virulence on Arabidopsis.</title>
        <authorList>
            <person name="Thatcher L.F."/>
            <person name="Gardiner D.M."/>
            <person name="Kazan K."/>
            <person name="Manners J."/>
        </authorList>
    </citation>
    <scope>NUCLEOTIDE SEQUENCE [LARGE SCALE GENOMIC DNA]</scope>
    <source>
        <strain evidence="12">Fo5176</strain>
    </source>
</reference>
<evidence type="ECO:0000256" key="2">
    <source>
        <dbReference type="ARBA" id="ARBA00022723"/>
    </source>
</evidence>
<keyword evidence="9" id="KW-1133">Transmembrane helix</keyword>
<evidence type="ECO:0000256" key="1">
    <source>
        <dbReference type="ARBA" id="ARBA00004123"/>
    </source>
</evidence>
<protein>
    <recommendedName>
        <fullName evidence="13">Zn(2)-C6 fungal-type domain-containing protein</fullName>
    </recommendedName>
</protein>
<dbReference type="SMART" id="SM00906">
    <property type="entry name" value="Fungal_trans"/>
    <property type="match status" value="1"/>
</dbReference>
<dbReference type="InterPro" id="IPR036864">
    <property type="entry name" value="Zn2-C6_fun-type_DNA-bd_sf"/>
</dbReference>
<dbReference type="PROSITE" id="PS51186">
    <property type="entry name" value="GNAT"/>
    <property type="match status" value="1"/>
</dbReference>
<feature type="transmembrane region" description="Helical" evidence="9">
    <location>
        <begin position="598"/>
        <end position="618"/>
    </location>
</feature>
<dbReference type="GO" id="GO:0008270">
    <property type="term" value="F:zinc ion binding"/>
    <property type="evidence" value="ECO:0007669"/>
    <property type="project" value="InterPro"/>
</dbReference>
<dbReference type="InterPro" id="IPR050987">
    <property type="entry name" value="AtrR-like"/>
</dbReference>
<dbReference type="GO" id="GO:0006351">
    <property type="term" value="P:DNA-templated transcription"/>
    <property type="evidence" value="ECO:0007669"/>
    <property type="project" value="InterPro"/>
</dbReference>
<dbReference type="PANTHER" id="PTHR46910:SF37">
    <property type="entry name" value="ZN(II)2CYS6 TRANSCRIPTION FACTOR (EUROFUNG)"/>
    <property type="match status" value="1"/>
</dbReference>
<dbReference type="STRING" id="660025.F9FIM8"/>
<dbReference type="CDD" id="cd12148">
    <property type="entry name" value="fungal_TF_MHR"/>
    <property type="match status" value="1"/>
</dbReference>
<keyword evidence="3" id="KW-0805">Transcription regulation</keyword>
<keyword evidence="9" id="KW-0812">Transmembrane</keyword>
<proteinExistence type="predicted"/>
<dbReference type="CDD" id="cd04301">
    <property type="entry name" value="NAT_SF"/>
    <property type="match status" value="1"/>
</dbReference>
<comment type="caution">
    <text evidence="12">The sequence shown here is derived from an EMBL/GenBank/DDBJ whole genome shotgun (WGS) entry which is preliminary data.</text>
</comment>
<name>F9FIM8_FUSOF</name>
<evidence type="ECO:0000256" key="7">
    <source>
        <dbReference type="SAM" id="Coils"/>
    </source>
</evidence>
<keyword evidence="5" id="KW-0804">Transcription</keyword>
<dbReference type="PROSITE" id="PS50048">
    <property type="entry name" value="ZN2_CY6_FUNGAL_2"/>
    <property type="match status" value="1"/>
</dbReference>
<evidence type="ECO:0000313" key="12">
    <source>
        <dbReference type="EMBL" id="EGU83257.1"/>
    </source>
</evidence>
<dbReference type="InterPro" id="IPR001138">
    <property type="entry name" value="Zn2Cys6_DnaBD"/>
</dbReference>
<keyword evidence="9" id="KW-0472">Membrane</keyword>
<dbReference type="Gene3D" id="4.10.240.10">
    <property type="entry name" value="Zn(2)-C6 fungal-type DNA-binding domain"/>
    <property type="match status" value="1"/>
</dbReference>
<dbReference type="InterPro" id="IPR016181">
    <property type="entry name" value="Acyl_CoA_acyltransferase"/>
</dbReference>
<organism evidence="12">
    <name type="scientific">Fusarium oxysporum (strain Fo5176)</name>
    <name type="common">Fusarium vascular wilt</name>
    <dbReference type="NCBI Taxonomy" id="660025"/>
    <lineage>
        <taxon>Eukaryota</taxon>
        <taxon>Fungi</taxon>
        <taxon>Dikarya</taxon>
        <taxon>Ascomycota</taxon>
        <taxon>Pezizomycotina</taxon>
        <taxon>Sordariomycetes</taxon>
        <taxon>Hypocreomycetidae</taxon>
        <taxon>Hypocreales</taxon>
        <taxon>Nectriaceae</taxon>
        <taxon>Fusarium</taxon>
        <taxon>Fusarium oxysporum species complex</taxon>
    </lineage>
</organism>
<evidence type="ECO:0008006" key="13">
    <source>
        <dbReference type="Google" id="ProtNLM"/>
    </source>
</evidence>
<dbReference type="GO" id="GO:0016747">
    <property type="term" value="F:acyltransferase activity, transferring groups other than amino-acyl groups"/>
    <property type="evidence" value="ECO:0007669"/>
    <property type="project" value="InterPro"/>
</dbReference>
<dbReference type="InterPro" id="IPR000182">
    <property type="entry name" value="GNAT_dom"/>
</dbReference>
<evidence type="ECO:0000256" key="5">
    <source>
        <dbReference type="ARBA" id="ARBA00023163"/>
    </source>
</evidence>
<keyword evidence="2" id="KW-0479">Metal-binding</keyword>
<dbReference type="AlphaFoldDB" id="F9FIM8"/>
<dbReference type="SMART" id="SM00066">
    <property type="entry name" value="GAL4"/>
    <property type="match status" value="1"/>
</dbReference>
<sequence>MMQKRACDACHKRKIQCDSTSPDTPCNWCEHHGLDCTFNRVRGRKKTAKARSRQTSEQSLAERLKRIEDALSQTLSNQKNSESSAAKPLTPSSLVSDPHKTSDPGTGDLTNDTPQKLSFNRPSSSFLRATDSRSASVSQGSPFISQAPSPAGGFTSSVSYGQLHYGGCHFGHISQHNGLPLLSEEGRQWIISKTGHEVILNPGATDHSNPSQSPAPHVYHGQRDLYELPERSITEKAFDAFIHSSFSLVFPVVERVLFKDTIELAYQPYTGDVPSLEHLSAKVGVLAFLSTIVLFQDTFADTPSIDTDLCATKARYLLTDVLEIASINNLQIVFMLNMHEIFSGRLRSGAMFHAIACRMVFTLGGHTYISSKPRSSQVTRSERERRQIRMLFWLCYIFDKDIALRTGQPPLMSDDYCDLTLPETYFECYEYLPKLNESLPQVSFEEESLMPHLPGDPRLSQLKDKTSRLLYSAQAAKKSHAQLLCDIRELDEELEAWRQSVPPSFRPALSITDESQVALQGMHLPRSMRHITLHLDYHHLMIAIHRASGRCMEPDPGNSNDQPEWVPGVESSNALALEASRSTLVYLRAAMCGVAGEAFWVIVFYPTAAMITLFFNILMYPLHERAEQDLELLKAAADLINNLPLKKIWELEWYATIQNPVTFTGERPYIWLDALIRLRRLTRNDPRRNIQIPIWTIPTVEEFHPRVSANRPRAQILYGSLNICREANHMSVGKTDTQVQYKSESAMPSATRQDQLVLVPWDPNSPEHVNRIYEQRVQCGWDKHLVEGWKERQVSGQKSIFWITLRPDDPETRETLQLHLDAYPEDKAPLVDTAESLRAKPRKPTHTKFYPVGHISLDDRNEKTGNFVLELPKEGVYWIKTFYVSKALRSKGIGRAAMDIVESMATEEPLCAKTLALDTAEKEMQKKLYREKTERSWVQLTRIDIIHSDCKIYETR</sequence>
<feature type="domain" description="N-acetyltransferase" evidence="11">
    <location>
        <begin position="803"/>
        <end position="956"/>
    </location>
</feature>
<feature type="region of interest" description="Disordered" evidence="8">
    <location>
        <begin position="74"/>
        <end position="151"/>
    </location>
</feature>
<dbReference type="Pfam" id="PF00172">
    <property type="entry name" value="Zn_clus"/>
    <property type="match status" value="1"/>
</dbReference>
<dbReference type="PaxDb" id="5507-FOXG_03540P0"/>